<organism evidence="2 3">
    <name type="scientific">Cynara cardunculus var. scolymus</name>
    <name type="common">Globe artichoke</name>
    <name type="synonym">Cynara scolymus</name>
    <dbReference type="NCBI Taxonomy" id="59895"/>
    <lineage>
        <taxon>Eukaryota</taxon>
        <taxon>Viridiplantae</taxon>
        <taxon>Streptophyta</taxon>
        <taxon>Embryophyta</taxon>
        <taxon>Tracheophyta</taxon>
        <taxon>Spermatophyta</taxon>
        <taxon>Magnoliopsida</taxon>
        <taxon>eudicotyledons</taxon>
        <taxon>Gunneridae</taxon>
        <taxon>Pentapetalae</taxon>
        <taxon>asterids</taxon>
        <taxon>campanulids</taxon>
        <taxon>Asterales</taxon>
        <taxon>Asteraceae</taxon>
        <taxon>Carduoideae</taxon>
        <taxon>Cardueae</taxon>
        <taxon>Carduinae</taxon>
        <taxon>Cynara</taxon>
    </lineage>
</organism>
<name>A0A118JYS4_CYNCS</name>
<dbReference type="Gramene" id="KVH98651">
    <property type="protein sequence ID" value="KVH98651"/>
    <property type="gene ID" value="Ccrd_023126"/>
</dbReference>
<dbReference type="PANTHER" id="PTHR46250">
    <property type="entry name" value="MYB/SANT-LIKE DNA-BINDING DOMAIN PROTEIN-RELATED"/>
    <property type="match status" value="1"/>
</dbReference>
<reference evidence="2 3" key="1">
    <citation type="journal article" date="2016" name="Sci. Rep.">
        <title>The genome sequence of the outbreeding globe artichoke constructed de novo incorporating a phase-aware low-pass sequencing strategy of F1 progeny.</title>
        <authorList>
            <person name="Scaglione D."/>
            <person name="Reyes-Chin-Wo S."/>
            <person name="Acquadro A."/>
            <person name="Froenicke L."/>
            <person name="Portis E."/>
            <person name="Beitel C."/>
            <person name="Tirone M."/>
            <person name="Mauro R."/>
            <person name="Lo Monaco A."/>
            <person name="Mauromicale G."/>
            <person name="Faccioli P."/>
            <person name="Cattivelli L."/>
            <person name="Rieseberg L."/>
            <person name="Michelmore R."/>
            <person name="Lanteri S."/>
        </authorList>
    </citation>
    <scope>NUCLEOTIDE SEQUENCE [LARGE SCALE GENOMIC DNA]</scope>
    <source>
        <strain evidence="2">2C</strain>
    </source>
</reference>
<keyword evidence="3" id="KW-1185">Reference proteome</keyword>
<feature type="region of interest" description="Disordered" evidence="1">
    <location>
        <begin position="98"/>
        <end position="125"/>
    </location>
</feature>
<evidence type="ECO:0000256" key="1">
    <source>
        <dbReference type="SAM" id="MobiDB-lite"/>
    </source>
</evidence>
<dbReference type="EMBL" id="LEKV01003774">
    <property type="protein sequence ID" value="KVH98651.1"/>
    <property type="molecule type" value="Genomic_DNA"/>
</dbReference>
<proteinExistence type="predicted"/>
<comment type="caution">
    <text evidence="2">The sequence shown here is derived from an EMBL/GenBank/DDBJ whole genome shotgun (WGS) entry which is preliminary data.</text>
</comment>
<dbReference type="Proteomes" id="UP000243975">
    <property type="component" value="Unassembled WGS sequence"/>
</dbReference>
<dbReference type="PANTHER" id="PTHR46250:SF15">
    <property type="entry name" value="OS01G0523800 PROTEIN"/>
    <property type="match status" value="1"/>
</dbReference>
<evidence type="ECO:0000313" key="3">
    <source>
        <dbReference type="Proteomes" id="UP000243975"/>
    </source>
</evidence>
<gene>
    <name evidence="2" type="ORF">Ccrd_023126</name>
</gene>
<sequence>MAASSCECERGRGKNKMYWNDEEGEVLVNILQELVCDSLWKVDGDFENGYMIEVHKRLIRRQLGKDRATRLKAEDISQACEDISNKNVFLYCSDSEGEQEVDAQGSPNSSTTITSKKHKKLSPRREIYKNKKSPSLQNTIDMSWMKH</sequence>
<dbReference type="AlphaFoldDB" id="A0A118JYS4"/>
<protein>
    <submittedName>
        <fullName evidence="2">Uncharacterized protein</fullName>
    </submittedName>
</protein>
<accession>A0A118JYS4</accession>
<evidence type="ECO:0000313" key="2">
    <source>
        <dbReference type="EMBL" id="KVH98651.1"/>
    </source>
</evidence>